<dbReference type="PRINTS" id="PR00420">
    <property type="entry name" value="RNGMNOXGNASE"/>
</dbReference>
<accession>A0A6A4H4L3</accession>
<dbReference type="Proteomes" id="UP000799118">
    <property type="component" value="Unassembled WGS sequence"/>
</dbReference>
<dbReference type="GO" id="GO:0044550">
    <property type="term" value="P:secondary metabolite biosynthetic process"/>
    <property type="evidence" value="ECO:0007669"/>
    <property type="project" value="TreeGrafter"/>
</dbReference>
<dbReference type="OrthoDB" id="417877at2759"/>
<keyword evidence="2" id="KW-0274">FAD</keyword>
<dbReference type="SUPFAM" id="SSF54373">
    <property type="entry name" value="FAD-linked reductases, C-terminal domain"/>
    <property type="match status" value="1"/>
</dbReference>
<evidence type="ECO:0000256" key="2">
    <source>
        <dbReference type="ARBA" id="ARBA00022827"/>
    </source>
</evidence>
<dbReference type="Gene3D" id="3.50.50.60">
    <property type="entry name" value="FAD/NAD(P)-binding domain"/>
    <property type="match status" value="1"/>
</dbReference>
<dbReference type="InterPro" id="IPR051104">
    <property type="entry name" value="FAD_monoxygenase"/>
</dbReference>
<gene>
    <name evidence="5" type="ORF">BT96DRAFT_748837</name>
</gene>
<sequence length="351" mass="38300">GGGIGGLTCAAALKDCHDIEIDLFEAAAKFVAIGAGIVTWPRTHACFKALGVNEEVLEAVLNTRKECKETEPTNLHRQKLLDLLLSQLPSASHCRIHFGHRLAGCRELPDSVELCFRNGAIGSFDLVIGADGLKSVVRQAVVRGHGIQGTAKSDILYTGQSAFRALIPRERLVEVWPDHRALHTPTIYCGKSKHLVAYPIQNGEIVNLVAFFSDSRSGSPVIESASSSGVPVEAILATYPGWHDEAVELLKMMKDPTIWPIQDLRPLETYVTPRIALLGDAAHAMSPHLGAGACTAIEDAYILGKIIAKSAQGVTNSNDIHQMLDIYNTLRQPYGNEIMRWAHEMGEFYEF</sequence>
<dbReference type="GO" id="GO:0016491">
    <property type="term" value="F:oxidoreductase activity"/>
    <property type="evidence" value="ECO:0007669"/>
    <property type="project" value="UniProtKB-KW"/>
</dbReference>
<keyword evidence="6" id="KW-1185">Reference proteome</keyword>
<keyword evidence="1" id="KW-0285">Flavoprotein</keyword>
<feature type="non-terminal residue" evidence="5">
    <location>
        <position position="351"/>
    </location>
</feature>
<dbReference type="InterPro" id="IPR036188">
    <property type="entry name" value="FAD/NAD-bd_sf"/>
</dbReference>
<evidence type="ECO:0000313" key="6">
    <source>
        <dbReference type="Proteomes" id="UP000799118"/>
    </source>
</evidence>
<evidence type="ECO:0000259" key="4">
    <source>
        <dbReference type="Pfam" id="PF01494"/>
    </source>
</evidence>
<feature type="non-terminal residue" evidence="5">
    <location>
        <position position="1"/>
    </location>
</feature>
<dbReference type="PANTHER" id="PTHR46720">
    <property type="entry name" value="HYDROXYLASE, PUTATIVE (AFU_ORTHOLOGUE AFUA_3G01460)-RELATED"/>
    <property type="match status" value="1"/>
</dbReference>
<dbReference type="GO" id="GO:0071949">
    <property type="term" value="F:FAD binding"/>
    <property type="evidence" value="ECO:0007669"/>
    <property type="project" value="InterPro"/>
</dbReference>
<name>A0A6A4H4L3_9AGAR</name>
<dbReference type="EMBL" id="ML769589">
    <property type="protein sequence ID" value="KAE9392726.1"/>
    <property type="molecule type" value="Genomic_DNA"/>
</dbReference>
<feature type="domain" description="FAD-binding" evidence="4">
    <location>
        <begin position="58"/>
        <end position="342"/>
    </location>
</feature>
<organism evidence="5 6">
    <name type="scientific">Gymnopus androsaceus JB14</name>
    <dbReference type="NCBI Taxonomy" id="1447944"/>
    <lineage>
        <taxon>Eukaryota</taxon>
        <taxon>Fungi</taxon>
        <taxon>Dikarya</taxon>
        <taxon>Basidiomycota</taxon>
        <taxon>Agaricomycotina</taxon>
        <taxon>Agaricomycetes</taxon>
        <taxon>Agaricomycetidae</taxon>
        <taxon>Agaricales</taxon>
        <taxon>Marasmiineae</taxon>
        <taxon>Omphalotaceae</taxon>
        <taxon>Gymnopus</taxon>
    </lineage>
</organism>
<dbReference type="Pfam" id="PF01494">
    <property type="entry name" value="FAD_binding_3"/>
    <property type="match status" value="1"/>
</dbReference>
<dbReference type="PANTHER" id="PTHR46720:SF3">
    <property type="entry name" value="FAD-BINDING DOMAIN-CONTAINING PROTEIN-RELATED"/>
    <property type="match status" value="1"/>
</dbReference>
<dbReference type="SUPFAM" id="SSF51905">
    <property type="entry name" value="FAD/NAD(P)-binding domain"/>
    <property type="match status" value="1"/>
</dbReference>
<keyword evidence="3" id="KW-0560">Oxidoreductase</keyword>
<evidence type="ECO:0000256" key="1">
    <source>
        <dbReference type="ARBA" id="ARBA00022630"/>
    </source>
</evidence>
<dbReference type="InterPro" id="IPR002938">
    <property type="entry name" value="FAD-bd"/>
</dbReference>
<proteinExistence type="predicted"/>
<dbReference type="AlphaFoldDB" id="A0A6A4H4L3"/>
<evidence type="ECO:0000256" key="3">
    <source>
        <dbReference type="ARBA" id="ARBA00023002"/>
    </source>
</evidence>
<reference evidence="5" key="1">
    <citation type="journal article" date="2019" name="Environ. Microbiol.">
        <title>Fungal ecological strategies reflected in gene transcription - a case study of two litter decomposers.</title>
        <authorList>
            <person name="Barbi F."/>
            <person name="Kohler A."/>
            <person name="Barry K."/>
            <person name="Baskaran P."/>
            <person name="Daum C."/>
            <person name="Fauchery L."/>
            <person name="Ihrmark K."/>
            <person name="Kuo A."/>
            <person name="LaButti K."/>
            <person name="Lipzen A."/>
            <person name="Morin E."/>
            <person name="Grigoriev I.V."/>
            <person name="Henrissat B."/>
            <person name="Lindahl B."/>
            <person name="Martin F."/>
        </authorList>
    </citation>
    <scope>NUCLEOTIDE SEQUENCE</scope>
    <source>
        <strain evidence="5">JB14</strain>
    </source>
</reference>
<evidence type="ECO:0000313" key="5">
    <source>
        <dbReference type="EMBL" id="KAE9392726.1"/>
    </source>
</evidence>
<protein>
    <submittedName>
        <fullName evidence="5">FAD/NAD(P)-binding domain-containing protein</fullName>
    </submittedName>
</protein>